<reference evidence="4" key="1">
    <citation type="submission" date="2018-09" db="EMBL/GenBank/DDBJ databases">
        <authorList>
            <person name="Livingstone P.G."/>
            <person name="Whitworth D.E."/>
        </authorList>
    </citation>
    <scope>NUCLEOTIDE SEQUENCE [LARGE SCALE GENOMIC DNA]</scope>
    <source>
        <strain evidence="4">CA054A</strain>
    </source>
</reference>
<dbReference type="InterPro" id="IPR010559">
    <property type="entry name" value="Sig_transdc_His_kin_internal"/>
</dbReference>
<sequence length="598" mass="64634">MRWPARRVGVRVAQRLAASLECAWGGAALRMLRPMTSSALFAGCLALSLAASAALPSARQGQVQVHAEDLPAEAALAGDARGWRTVESSQLNEGTGPFWLRTQVEVPPREAGAPTPALSLSVLGSWEAWWDGRPLGRNGQVGRTPSEEVPGRVDALFPLPPEFSAPGPHVLTMRISAHRLGFQPVGTLHHLQVGEAASLARARMLGLVPALCMLGALVLMGLYHLARVRLAHGGLATLLLGVLCLAAAALVLLEAWRGLANYPYPQHAVRLRLQAAAVLAVAALLPATVHAAFGEPRRWLRWMGLGLGLLSLVFVPGFDGKNSIALGASLVVSTALAVRAWRRGEPWGALGALVGLGFAGALYLLEPWGFSERGFFLAFGGLLLCLTAVHARQQRRQQERLESATRAAERLQLELLKRSLQPHFLMNTLGALSEWVETEPAQAVRFIEALGSVYRHLLAVSGERTIPLVRELELCRAHLDVMGCRQGTAFHLETEGVDLEAPVPPALLHTLLENAFSHNRYISPHTFRLQSSLIAEGARPRRRYVFLAPLGTGTRQGGGEGTGSRYLRARLEEAFPGAWRLEDGPTEDGWMTRVEVPA</sequence>
<evidence type="ECO:0000256" key="1">
    <source>
        <dbReference type="SAM" id="Phobius"/>
    </source>
</evidence>
<keyword evidence="3" id="KW-0808">Transferase</keyword>
<feature type="domain" description="Signal transduction histidine kinase internal region" evidence="2">
    <location>
        <begin position="412"/>
        <end position="488"/>
    </location>
</feature>
<feature type="transmembrane region" description="Helical" evidence="1">
    <location>
        <begin position="204"/>
        <end position="223"/>
    </location>
</feature>
<evidence type="ECO:0000313" key="3">
    <source>
        <dbReference type="EMBL" id="RKG92344.1"/>
    </source>
</evidence>
<keyword evidence="3" id="KW-0418">Kinase</keyword>
<feature type="transmembrane region" description="Helical" evidence="1">
    <location>
        <begin position="324"/>
        <end position="341"/>
    </location>
</feature>
<dbReference type="GO" id="GO:0016020">
    <property type="term" value="C:membrane"/>
    <property type="evidence" value="ECO:0007669"/>
    <property type="project" value="InterPro"/>
</dbReference>
<keyword evidence="1" id="KW-0472">Membrane</keyword>
<gene>
    <name evidence="3" type="ORF">D7V88_06435</name>
</gene>
<dbReference type="PANTHER" id="PTHR34220">
    <property type="entry name" value="SENSOR HISTIDINE KINASE YPDA"/>
    <property type="match status" value="1"/>
</dbReference>
<feature type="transmembrane region" description="Helical" evidence="1">
    <location>
        <begin position="273"/>
        <end position="293"/>
    </location>
</feature>
<evidence type="ECO:0000259" key="2">
    <source>
        <dbReference type="Pfam" id="PF06580"/>
    </source>
</evidence>
<protein>
    <submittedName>
        <fullName evidence="3">Histidine kinase</fullName>
    </submittedName>
</protein>
<accession>A0A3A8JJ61</accession>
<dbReference type="Proteomes" id="UP000268094">
    <property type="component" value="Unassembled WGS sequence"/>
</dbReference>
<feature type="transmembrane region" description="Helical" evidence="1">
    <location>
        <begin position="300"/>
        <end position="318"/>
    </location>
</feature>
<evidence type="ECO:0000313" key="4">
    <source>
        <dbReference type="Proteomes" id="UP000268094"/>
    </source>
</evidence>
<organism evidence="3 4">
    <name type="scientific">Corallococcus terminator</name>
    <dbReference type="NCBI Taxonomy" id="2316733"/>
    <lineage>
        <taxon>Bacteria</taxon>
        <taxon>Pseudomonadati</taxon>
        <taxon>Myxococcota</taxon>
        <taxon>Myxococcia</taxon>
        <taxon>Myxococcales</taxon>
        <taxon>Cystobacterineae</taxon>
        <taxon>Myxococcaceae</taxon>
        <taxon>Corallococcus</taxon>
    </lineage>
</organism>
<keyword evidence="1" id="KW-0812">Transmembrane</keyword>
<dbReference type="AlphaFoldDB" id="A0A3A8JJ61"/>
<dbReference type="EMBL" id="RAVZ01000027">
    <property type="protein sequence ID" value="RKG92344.1"/>
    <property type="molecule type" value="Genomic_DNA"/>
</dbReference>
<name>A0A3A8JJ61_9BACT</name>
<feature type="transmembrane region" description="Helical" evidence="1">
    <location>
        <begin position="374"/>
        <end position="391"/>
    </location>
</feature>
<comment type="caution">
    <text evidence="3">The sequence shown here is derived from an EMBL/GenBank/DDBJ whole genome shotgun (WGS) entry which is preliminary data.</text>
</comment>
<dbReference type="InterPro" id="IPR050640">
    <property type="entry name" value="Bact_2-comp_sensor_kinase"/>
</dbReference>
<keyword evidence="1" id="KW-1133">Transmembrane helix</keyword>
<dbReference type="PANTHER" id="PTHR34220:SF7">
    <property type="entry name" value="SENSOR HISTIDINE KINASE YPDA"/>
    <property type="match status" value="1"/>
</dbReference>
<proteinExistence type="predicted"/>
<feature type="transmembrane region" description="Helical" evidence="1">
    <location>
        <begin position="235"/>
        <end position="253"/>
    </location>
</feature>
<dbReference type="GO" id="GO:0000155">
    <property type="term" value="F:phosphorelay sensor kinase activity"/>
    <property type="evidence" value="ECO:0007669"/>
    <property type="project" value="InterPro"/>
</dbReference>
<feature type="transmembrane region" description="Helical" evidence="1">
    <location>
        <begin position="348"/>
        <end position="368"/>
    </location>
</feature>
<keyword evidence="4" id="KW-1185">Reference proteome</keyword>
<dbReference type="Pfam" id="PF06580">
    <property type="entry name" value="His_kinase"/>
    <property type="match status" value="1"/>
</dbReference>